<evidence type="ECO:0000256" key="4">
    <source>
        <dbReference type="ARBA" id="ARBA00023012"/>
    </source>
</evidence>
<dbReference type="Proteomes" id="UP001469089">
    <property type="component" value="Unassembled WGS sequence"/>
</dbReference>
<dbReference type="InterPro" id="IPR001789">
    <property type="entry name" value="Sig_transdc_resp-reg_receiver"/>
</dbReference>
<keyword evidence="7" id="KW-0804">Transcription</keyword>
<dbReference type="RefSeq" id="WP_349544406.1">
    <property type="nucleotide sequence ID" value="NZ_JAOALG010000002.1"/>
</dbReference>
<dbReference type="InterPro" id="IPR001867">
    <property type="entry name" value="OmpR/PhoB-type_DNA-bd"/>
</dbReference>
<evidence type="ECO:0000256" key="3">
    <source>
        <dbReference type="ARBA" id="ARBA00022553"/>
    </source>
</evidence>
<dbReference type="Gene3D" id="1.10.10.10">
    <property type="entry name" value="Winged helix-like DNA-binding domain superfamily/Winged helix DNA-binding domain"/>
    <property type="match status" value="1"/>
</dbReference>
<sequence length="329" mass="35941">MKLAVMTRNTSLFRLICRCFEADGAVCSRFADDVALARAVYREDFTAILVDAETGVSPLRPVLARRTCYADRRAPLIVVGAVHDRASITDTLDAGADDVVLAPIDSRELVLRVHLALRRFQTAPGTPHDDDLECGAYRLDRGSCTVQIEGDSIRLTSREFAIAWLLFSRPGEYVSRRQIAGAVWSSSEDIVGRTLEQHIYKLRKKLNLNGAHGVHLRTMYAHGYRIERVDVPLAEVVAPSLTYPQVPIVAPLDAGAGLCESAVTIAHVPLVDTVAAEPRRLDALTPLTAHAVHRQPSEGVGQEALARRVVAQHAEIHPLVSATACDVRP</sequence>
<organism evidence="12 13">
    <name type="scientific">Paraburkholderia acidicola</name>
    <dbReference type="NCBI Taxonomy" id="1912599"/>
    <lineage>
        <taxon>Bacteria</taxon>
        <taxon>Pseudomonadati</taxon>
        <taxon>Pseudomonadota</taxon>
        <taxon>Betaproteobacteria</taxon>
        <taxon>Burkholderiales</taxon>
        <taxon>Burkholderiaceae</taxon>
        <taxon>Paraburkholderia</taxon>
    </lineage>
</organism>
<feature type="domain" description="OmpR/PhoB-type" evidence="11">
    <location>
        <begin position="129"/>
        <end position="228"/>
    </location>
</feature>
<feature type="DNA-binding region" description="OmpR/PhoB-type" evidence="9">
    <location>
        <begin position="129"/>
        <end position="228"/>
    </location>
</feature>
<evidence type="ECO:0000256" key="5">
    <source>
        <dbReference type="ARBA" id="ARBA00023015"/>
    </source>
</evidence>
<dbReference type="Pfam" id="PF00486">
    <property type="entry name" value="Trans_reg_C"/>
    <property type="match status" value="1"/>
</dbReference>
<dbReference type="InterPro" id="IPR039420">
    <property type="entry name" value="WalR-like"/>
</dbReference>
<dbReference type="EMBL" id="JAOALG010000002">
    <property type="protein sequence ID" value="MEQ5842593.1"/>
    <property type="molecule type" value="Genomic_DNA"/>
</dbReference>
<dbReference type="InterPro" id="IPR016032">
    <property type="entry name" value="Sig_transdc_resp-reg_C-effctor"/>
</dbReference>
<feature type="modified residue" description="4-aspartylphosphate" evidence="8">
    <location>
        <position position="51"/>
    </location>
</feature>
<keyword evidence="2" id="KW-0963">Cytoplasm</keyword>
<keyword evidence="6 9" id="KW-0238">DNA-binding</keyword>
<evidence type="ECO:0000256" key="2">
    <source>
        <dbReference type="ARBA" id="ARBA00022490"/>
    </source>
</evidence>
<evidence type="ECO:0000256" key="6">
    <source>
        <dbReference type="ARBA" id="ARBA00023125"/>
    </source>
</evidence>
<dbReference type="PANTHER" id="PTHR48111">
    <property type="entry name" value="REGULATOR OF RPOS"/>
    <property type="match status" value="1"/>
</dbReference>
<gene>
    <name evidence="12" type="ORF">N0A02_24385</name>
</gene>
<dbReference type="PROSITE" id="PS50110">
    <property type="entry name" value="RESPONSE_REGULATORY"/>
    <property type="match status" value="1"/>
</dbReference>
<reference evidence="12 13" key="1">
    <citation type="journal article" date="2024" name="Chem. Sci.">
        <title>Discovery of a lagriamide polyketide by integrated genome mining, isotopic labeling, and untargeted metabolomics.</title>
        <authorList>
            <person name="Fergusson C.H."/>
            <person name="Saulog J."/>
            <person name="Paulo B.S."/>
            <person name="Wilson D.M."/>
            <person name="Liu D.Y."/>
            <person name="Morehouse N.J."/>
            <person name="Waterworth S."/>
            <person name="Barkei J."/>
            <person name="Gray C.A."/>
            <person name="Kwan J.C."/>
            <person name="Eustaquio A.S."/>
            <person name="Linington R.G."/>
        </authorList>
    </citation>
    <scope>NUCLEOTIDE SEQUENCE [LARGE SCALE GENOMIC DNA]</scope>
    <source>
        <strain evidence="12 13">RL17-338-BIF-B</strain>
    </source>
</reference>
<keyword evidence="13" id="KW-1185">Reference proteome</keyword>
<evidence type="ECO:0000256" key="7">
    <source>
        <dbReference type="ARBA" id="ARBA00023163"/>
    </source>
</evidence>
<dbReference type="SUPFAM" id="SSF52172">
    <property type="entry name" value="CheY-like"/>
    <property type="match status" value="1"/>
</dbReference>
<proteinExistence type="predicted"/>
<dbReference type="PROSITE" id="PS51755">
    <property type="entry name" value="OMPR_PHOB"/>
    <property type="match status" value="1"/>
</dbReference>
<evidence type="ECO:0000259" key="10">
    <source>
        <dbReference type="PROSITE" id="PS50110"/>
    </source>
</evidence>
<keyword evidence="4" id="KW-0902">Two-component regulatory system</keyword>
<accession>A0ABV1LTE7</accession>
<evidence type="ECO:0000313" key="12">
    <source>
        <dbReference type="EMBL" id="MEQ5842593.1"/>
    </source>
</evidence>
<dbReference type="SMART" id="SM00862">
    <property type="entry name" value="Trans_reg_C"/>
    <property type="match status" value="1"/>
</dbReference>
<dbReference type="PANTHER" id="PTHR48111:SF35">
    <property type="entry name" value="TRANSCRIPTIONAL REGULATORY PROTEIN QSEB"/>
    <property type="match status" value="1"/>
</dbReference>
<dbReference type="InterPro" id="IPR036388">
    <property type="entry name" value="WH-like_DNA-bd_sf"/>
</dbReference>
<evidence type="ECO:0000313" key="13">
    <source>
        <dbReference type="Proteomes" id="UP001469089"/>
    </source>
</evidence>
<comment type="subcellular location">
    <subcellularLocation>
        <location evidence="1">Cytoplasm</location>
    </subcellularLocation>
</comment>
<keyword evidence="3 8" id="KW-0597">Phosphoprotein</keyword>
<evidence type="ECO:0000256" key="1">
    <source>
        <dbReference type="ARBA" id="ARBA00004496"/>
    </source>
</evidence>
<dbReference type="InterPro" id="IPR011006">
    <property type="entry name" value="CheY-like_superfamily"/>
</dbReference>
<dbReference type="CDD" id="cd00383">
    <property type="entry name" value="trans_reg_C"/>
    <property type="match status" value="1"/>
</dbReference>
<protein>
    <submittedName>
        <fullName evidence="12">Response regulator transcription factor</fullName>
    </submittedName>
</protein>
<dbReference type="Gene3D" id="3.40.50.2300">
    <property type="match status" value="1"/>
</dbReference>
<evidence type="ECO:0000256" key="8">
    <source>
        <dbReference type="PROSITE-ProRule" id="PRU00169"/>
    </source>
</evidence>
<comment type="caution">
    <text evidence="12">The sequence shown here is derived from an EMBL/GenBank/DDBJ whole genome shotgun (WGS) entry which is preliminary data.</text>
</comment>
<evidence type="ECO:0000259" key="11">
    <source>
        <dbReference type="PROSITE" id="PS51755"/>
    </source>
</evidence>
<name>A0ABV1LTE7_9BURK</name>
<feature type="domain" description="Response regulatory" evidence="10">
    <location>
        <begin position="2"/>
        <end position="117"/>
    </location>
</feature>
<dbReference type="SUPFAM" id="SSF46894">
    <property type="entry name" value="C-terminal effector domain of the bipartite response regulators"/>
    <property type="match status" value="1"/>
</dbReference>
<evidence type="ECO:0000256" key="9">
    <source>
        <dbReference type="PROSITE-ProRule" id="PRU01091"/>
    </source>
</evidence>
<keyword evidence="5" id="KW-0805">Transcription regulation</keyword>